<dbReference type="GO" id="GO:0032259">
    <property type="term" value="P:methylation"/>
    <property type="evidence" value="ECO:0007669"/>
    <property type="project" value="UniProtKB-KW"/>
</dbReference>
<dbReference type="Gene3D" id="3.40.1280.10">
    <property type="match status" value="1"/>
</dbReference>
<dbReference type="InterPro" id="IPR029028">
    <property type="entry name" value="Alpha/beta_knot_MTases"/>
</dbReference>
<evidence type="ECO:0000313" key="6">
    <source>
        <dbReference type="EMBL" id="UQZ84542.1"/>
    </source>
</evidence>
<evidence type="ECO:0000256" key="3">
    <source>
        <dbReference type="ARBA" id="ARBA00022679"/>
    </source>
</evidence>
<proteinExistence type="inferred from homology"/>
<dbReference type="PANTHER" id="PTHR33603">
    <property type="entry name" value="METHYLTRANSFERASE"/>
    <property type="match status" value="1"/>
</dbReference>
<dbReference type="Proteomes" id="UP001057134">
    <property type="component" value="Chromosome"/>
</dbReference>
<dbReference type="GO" id="GO:0008168">
    <property type="term" value="F:methyltransferase activity"/>
    <property type="evidence" value="ECO:0007669"/>
    <property type="project" value="UniProtKB-KW"/>
</dbReference>
<comment type="similarity">
    <text evidence="5">Belongs to the RNA methyltransferase RlmH family.</text>
</comment>
<evidence type="ECO:0000256" key="5">
    <source>
        <dbReference type="ARBA" id="ARBA00038303"/>
    </source>
</evidence>
<name>A0ABY4RRE6_9BACL</name>
<evidence type="ECO:0000256" key="1">
    <source>
        <dbReference type="ARBA" id="ARBA00022552"/>
    </source>
</evidence>
<keyword evidence="7" id="KW-1185">Reference proteome</keyword>
<keyword evidence="1" id="KW-0698">rRNA processing</keyword>
<gene>
    <name evidence="6" type="primary">rlmH_1</name>
    <name evidence="6" type="ORF">SK3146_03797</name>
</gene>
<protein>
    <submittedName>
        <fullName evidence="6">Ribosomal RNA large subunit methyltransferase H</fullName>
        <ecNumber evidence="6">2.1.1.177</ecNumber>
    </submittedName>
</protein>
<reference evidence="6" key="2">
    <citation type="journal article" date="2021" name="J Anim Sci Technol">
        <title>Complete genome sequence of Paenibacillus konkukensis sp. nov. SK3146 as a potential probiotic strain.</title>
        <authorList>
            <person name="Jung H.I."/>
            <person name="Park S."/>
            <person name="Niu K.M."/>
            <person name="Lee S.W."/>
            <person name="Kothari D."/>
            <person name="Yi K.J."/>
            <person name="Kim S.K."/>
        </authorList>
    </citation>
    <scope>NUCLEOTIDE SEQUENCE</scope>
    <source>
        <strain evidence="6">SK3146</strain>
    </source>
</reference>
<evidence type="ECO:0000313" key="7">
    <source>
        <dbReference type="Proteomes" id="UP001057134"/>
    </source>
</evidence>
<dbReference type="InterPro" id="IPR029026">
    <property type="entry name" value="tRNA_m1G_MTases_N"/>
</dbReference>
<dbReference type="Pfam" id="PF02590">
    <property type="entry name" value="SPOUT_MTase"/>
    <property type="match status" value="1"/>
</dbReference>
<sequence length="134" mass="15587">MKLTIYTLNEKVEKFYLEAIKEYEKRLGRYCTIKWIHLKRDDQLEKKLLGDSSYKILLTNTEESLSSEELAGKINDLGVSGNSDVSIIIGSEIAQYDEKLTLSKMEMDTGLKTTVLIEQLYRAFRIIHNHPYHK</sequence>
<dbReference type="SUPFAM" id="SSF75217">
    <property type="entry name" value="alpha/beta knot"/>
    <property type="match status" value="1"/>
</dbReference>
<reference evidence="6" key="1">
    <citation type="submission" date="2018-02" db="EMBL/GenBank/DDBJ databases">
        <authorList>
            <person name="Kim S.-K."/>
            <person name="Jung H.-I."/>
            <person name="Lee S.-W."/>
        </authorList>
    </citation>
    <scope>NUCLEOTIDE SEQUENCE</scope>
    <source>
        <strain evidence="6">SK3146</strain>
    </source>
</reference>
<evidence type="ECO:0000256" key="4">
    <source>
        <dbReference type="ARBA" id="ARBA00022691"/>
    </source>
</evidence>
<dbReference type="EC" id="2.1.1.177" evidence="6"/>
<dbReference type="EMBL" id="CP027059">
    <property type="protein sequence ID" value="UQZ84542.1"/>
    <property type="molecule type" value="Genomic_DNA"/>
</dbReference>
<keyword evidence="4" id="KW-0949">S-adenosyl-L-methionine</keyword>
<accession>A0ABY4RRE6</accession>
<dbReference type="PANTHER" id="PTHR33603:SF1">
    <property type="entry name" value="RIBOSOMAL RNA LARGE SUBUNIT METHYLTRANSFERASE H"/>
    <property type="match status" value="1"/>
</dbReference>
<keyword evidence="2 6" id="KW-0489">Methyltransferase</keyword>
<dbReference type="RefSeq" id="WP_249860297.1">
    <property type="nucleotide sequence ID" value="NZ_CP027059.1"/>
</dbReference>
<keyword evidence="3 6" id="KW-0808">Transferase</keyword>
<organism evidence="6 7">
    <name type="scientific">Paenibacillus konkukensis</name>
    <dbReference type="NCBI Taxonomy" id="2020716"/>
    <lineage>
        <taxon>Bacteria</taxon>
        <taxon>Bacillati</taxon>
        <taxon>Bacillota</taxon>
        <taxon>Bacilli</taxon>
        <taxon>Bacillales</taxon>
        <taxon>Paenibacillaceae</taxon>
        <taxon>Paenibacillus</taxon>
    </lineage>
</organism>
<evidence type="ECO:0000256" key="2">
    <source>
        <dbReference type="ARBA" id="ARBA00022603"/>
    </source>
</evidence>
<dbReference type="CDD" id="cd18081">
    <property type="entry name" value="RlmH-like"/>
    <property type="match status" value="1"/>
</dbReference>
<dbReference type="InterPro" id="IPR003742">
    <property type="entry name" value="RlmH-like"/>
</dbReference>